<accession>A0AAV4TRW7</accession>
<proteinExistence type="predicted"/>
<organism evidence="1 2">
    <name type="scientific">Caerostris extrusa</name>
    <name type="common">Bark spider</name>
    <name type="synonym">Caerostris bankana</name>
    <dbReference type="NCBI Taxonomy" id="172846"/>
    <lineage>
        <taxon>Eukaryota</taxon>
        <taxon>Metazoa</taxon>
        <taxon>Ecdysozoa</taxon>
        <taxon>Arthropoda</taxon>
        <taxon>Chelicerata</taxon>
        <taxon>Arachnida</taxon>
        <taxon>Araneae</taxon>
        <taxon>Araneomorphae</taxon>
        <taxon>Entelegynae</taxon>
        <taxon>Araneoidea</taxon>
        <taxon>Araneidae</taxon>
        <taxon>Caerostris</taxon>
    </lineage>
</organism>
<sequence>MWPTSEVLPKSPSHQKWIFNFFFFEYGQNCHPEKKNEKDWKFFFYALFMFSSAFHTRHPVSSFDISSVPYLLPSQAQQALVASTTQGSSKRLLSAATLSSP</sequence>
<evidence type="ECO:0000313" key="2">
    <source>
        <dbReference type="Proteomes" id="UP001054945"/>
    </source>
</evidence>
<reference evidence="1 2" key="1">
    <citation type="submission" date="2021-06" db="EMBL/GenBank/DDBJ databases">
        <title>Caerostris extrusa draft genome.</title>
        <authorList>
            <person name="Kono N."/>
            <person name="Arakawa K."/>
        </authorList>
    </citation>
    <scope>NUCLEOTIDE SEQUENCE [LARGE SCALE GENOMIC DNA]</scope>
</reference>
<evidence type="ECO:0000313" key="1">
    <source>
        <dbReference type="EMBL" id="GIY47585.1"/>
    </source>
</evidence>
<dbReference type="AlphaFoldDB" id="A0AAV4TRW7"/>
<gene>
    <name evidence="1" type="ORF">CEXT_128971</name>
</gene>
<keyword evidence="2" id="KW-1185">Reference proteome</keyword>
<dbReference type="EMBL" id="BPLR01011596">
    <property type="protein sequence ID" value="GIY47585.1"/>
    <property type="molecule type" value="Genomic_DNA"/>
</dbReference>
<dbReference type="Proteomes" id="UP001054945">
    <property type="component" value="Unassembled WGS sequence"/>
</dbReference>
<comment type="caution">
    <text evidence="1">The sequence shown here is derived from an EMBL/GenBank/DDBJ whole genome shotgun (WGS) entry which is preliminary data.</text>
</comment>
<name>A0AAV4TRW7_CAEEX</name>
<protein>
    <submittedName>
        <fullName evidence="1">Uncharacterized protein</fullName>
    </submittedName>
</protein>